<evidence type="ECO:0000313" key="6">
    <source>
        <dbReference type="EMBL" id="MFC6086548.1"/>
    </source>
</evidence>
<evidence type="ECO:0000256" key="4">
    <source>
        <dbReference type="ARBA" id="ARBA00022807"/>
    </source>
</evidence>
<evidence type="ECO:0000256" key="2">
    <source>
        <dbReference type="ARBA" id="ARBA00022670"/>
    </source>
</evidence>
<dbReference type="PROSITE" id="PS51935">
    <property type="entry name" value="NLPC_P60"/>
    <property type="match status" value="1"/>
</dbReference>
<proteinExistence type="inferred from homology"/>
<keyword evidence="3" id="KW-0378">Hydrolase</keyword>
<feature type="domain" description="NlpC/P60" evidence="5">
    <location>
        <begin position="16"/>
        <end position="144"/>
    </location>
</feature>
<keyword evidence="2" id="KW-0645">Protease</keyword>
<name>A0ABW1NT51_9ACTN</name>
<organism evidence="6 7">
    <name type="scientific">Sphaerisporangium aureirubrum</name>
    <dbReference type="NCBI Taxonomy" id="1544736"/>
    <lineage>
        <taxon>Bacteria</taxon>
        <taxon>Bacillati</taxon>
        <taxon>Actinomycetota</taxon>
        <taxon>Actinomycetes</taxon>
        <taxon>Streptosporangiales</taxon>
        <taxon>Streptosporangiaceae</taxon>
        <taxon>Sphaerisporangium</taxon>
    </lineage>
</organism>
<sequence>SIPAVTITVSTRTTRRPPGTIAARAALRRLGTPYIWGGGSKSGPTRGGFDCSGLALYAWSRAGVTLPHYTGTQFTQGKRIPYPHLRQGDLVFFGGGTAAPTHVGIYLKSGTMIHAPKSGDVVRTTNFAQNPYYRPRYRGATRPHP</sequence>
<keyword evidence="7" id="KW-1185">Reference proteome</keyword>
<feature type="non-terminal residue" evidence="6">
    <location>
        <position position="1"/>
    </location>
</feature>
<dbReference type="Proteomes" id="UP001596137">
    <property type="component" value="Unassembled WGS sequence"/>
</dbReference>
<evidence type="ECO:0000256" key="3">
    <source>
        <dbReference type="ARBA" id="ARBA00022801"/>
    </source>
</evidence>
<reference evidence="7" key="1">
    <citation type="journal article" date="2019" name="Int. J. Syst. Evol. Microbiol.">
        <title>The Global Catalogue of Microorganisms (GCM) 10K type strain sequencing project: providing services to taxonomists for standard genome sequencing and annotation.</title>
        <authorList>
            <consortium name="The Broad Institute Genomics Platform"/>
            <consortium name="The Broad Institute Genome Sequencing Center for Infectious Disease"/>
            <person name="Wu L."/>
            <person name="Ma J."/>
        </authorList>
    </citation>
    <scope>NUCLEOTIDE SEQUENCE [LARGE SCALE GENOMIC DNA]</scope>
    <source>
        <strain evidence="7">JCM 30346</strain>
    </source>
</reference>
<accession>A0ABW1NT51</accession>
<dbReference type="Gene3D" id="3.90.1720.10">
    <property type="entry name" value="endopeptidase domain like (from Nostoc punctiforme)"/>
    <property type="match status" value="1"/>
</dbReference>
<protein>
    <submittedName>
        <fullName evidence="6">C40 family peptidase</fullName>
    </submittedName>
</protein>
<dbReference type="EMBL" id="JBHSRF010000092">
    <property type="protein sequence ID" value="MFC6086548.1"/>
    <property type="molecule type" value="Genomic_DNA"/>
</dbReference>
<dbReference type="Pfam" id="PF00877">
    <property type="entry name" value="NLPC_P60"/>
    <property type="match status" value="1"/>
</dbReference>
<evidence type="ECO:0000256" key="1">
    <source>
        <dbReference type="ARBA" id="ARBA00007074"/>
    </source>
</evidence>
<keyword evidence="4" id="KW-0788">Thiol protease</keyword>
<dbReference type="PANTHER" id="PTHR47359:SF3">
    <property type="entry name" value="NLP_P60 DOMAIN-CONTAINING PROTEIN-RELATED"/>
    <property type="match status" value="1"/>
</dbReference>
<gene>
    <name evidence="6" type="ORF">ACFP1K_35640</name>
</gene>
<comment type="caution">
    <text evidence="6">The sequence shown here is derived from an EMBL/GenBank/DDBJ whole genome shotgun (WGS) entry which is preliminary data.</text>
</comment>
<comment type="similarity">
    <text evidence="1">Belongs to the peptidase C40 family.</text>
</comment>
<dbReference type="SUPFAM" id="SSF54001">
    <property type="entry name" value="Cysteine proteinases"/>
    <property type="match status" value="1"/>
</dbReference>
<evidence type="ECO:0000313" key="7">
    <source>
        <dbReference type="Proteomes" id="UP001596137"/>
    </source>
</evidence>
<dbReference type="InterPro" id="IPR000064">
    <property type="entry name" value="NLP_P60_dom"/>
</dbReference>
<dbReference type="RefSeq" id="WP_380761853.1">
    <property type="nucleotide sequence ID" value="NZ_JBHSRF010000092.1"/>
</dbReference>
<dbReference type="InterPro" id="IPR051794">
    <property type="entry name" value="PG_Endopeptidase_C40"/>
</dbReference>
<evidence type="ECO:0000259" key="5">
    <source>
        <dbReference type="PROSITE" id="PS51935"/>
    </source>
</evidence>
<dbReference type="InterPro" id="IPR038765">
    <property type="entry name" value="Papain-like_cys_pep_sf"/>
</dbReference>
<dbReference type="PANTHER" id="PTHR47359">
    <property type="entry name" value="PEPTIDOGLYCAN DL-ENDOPEPTIDASE CWLO"/>
    <property type="match status" value="1"/>
</dbReference>